<protein>
    <submittedName>
        <fullName evidence="3">Uncharacterized protein</fullName>
    </submittedName>
</protein>
<name>A0ABS3LT38_9PROT</name>
<evidence type="ECO:0000256" key="1">
    <source>
        <dbReference type="SAM" id="Coils"/>
    </source>
</evidence>
<feature type="compositionally biased region" description="Low complexity" evidence="2">
    <location>
        <begin position="123"/>
        <end position="136"/>
    </location>
</feature>
<feature type="compositionally biased region" description="Polar residues" evidence="2">
    <location>
        <begin position="338"/>
        <end position="369"/>
    </location>
</feature>
<feature type="region of interest" description="Disordered" evidence="2">
    <location>
        <begin position="328"/>
        <end position="419"/>
    </location>
</feature>
<evidence type="ECO:0000313" key="3">
    <source>
        <dbReference type="EMBL" id="MBO1359071.1"/>
    </source>
</evidence>
<accession>A0ABS3LT38</accession>
<dbReference type="Proteomes" id="UP000664771">
    <property type="component" value="Unassembled WGS sequence"/>
</dbReference>
<proteinExistence type="predicted"/>
<organism evidence="3 4">
    <name type="scientific">Acetobacter sacchari</name>
    <dbReference type="NCBI Taxonomy" id="2661687"/>
    <lineage>
        <taxon>Bacteria</taxon>
        <taxon>Pseudomonadati</taxon>
        <taxon>Pseudomonadota</taxon>
        <taxon>Alphaproteobacteria</taxon>
        <taxon>Acetobacterales</taxon>
        <taxon>Acetobacteraceae</taxon>
        <taxon>Acetobacter</taxon>
    </lineage>
</organism>
<comment type="caution">
    <text evidence="3">The sequence shown here is derived from an EMBL/GenBank/DDBJ whole genome shotgun (WGS) entry which is preliminary data.</text>
</comment>
<feature type="coiled-coil region" evidence="1">
    <location>
        <begin position="83"/>
        <end position="110"/>
    </location>
</feature>
<evidence type="ECO:0000313" key="4">
    <source>
        <dbReference type="Proteomes" id="UP000664771"/>
    </source>
</evidence>
<gene>
    <name evidence="3" type="ORF">J2D73_04565</name>
</gene>
<keyword evidence="4" id="KW-1185">Reference proteome</keyword>
<feature type="region of interest" description="Disordered" evidence="2">
    <location>
        <begin position="118"/>
        <end position="141"/>
    </location>
</feature>
<dbReference type="EMBL" id="JAFVMF010000004">
    <property type="protein sequence ID" value="MBO1359071.1"/>
    <property type="molecule type" value="Genomic_DNA"/>
</dbReference>
<keyword evidence="1" id="KW-0175">Coiled coil</keyword>
<sequence>MTATDDADHTSGGAFQRLRSRLGAFGLNGSEPVSAPDFGHADFPHEASGVDRFPPVDQEVAEMFLERRFAELIERIHAQDSHVRGLTALIVRLEAQLRRAKEDIDSLRQVGVTAGGGHGVSDASAGESSAAPGAEAQQNGVTAHVAADVGDHAPLENDTLVRRNGAVFDDGHTDDLADGDDCSSVCDEVACGGAHPSSEVVKCGDVGMSADAGVTNDEVGCGDAVESGRADASHDAGRSSEVIPQECVGPADEAAKHGGVAQHGVVVARERPPGSGDGATVMAVVHDDVPERGNKGADHEANAVPPPDFSSALTRLLRRVPVVGSMLRRRTPLPSERLQAQSSGPVPLSSPQAATSPERSVEKTPSSDASGLEARAPVFLHSERESGPDAEPQQPVMHEAAVESAPETPPPASPALTPRGEFDDDVALISRSSLFDAEWYRAQCDARPDRAELTPDANLVEHYCRVGCQLGIDPHPLFDSVYYLAGLLSRSPAGNIAEENGYGAQSNPLAHYLRAAPYAAPDPHPLFEGALYCEGGLPGPLHGSTLLEDFLDRNGDVRPNPGFLPGWYRVEYLAAAALEINPLIHYVTVGERLGLAPHPLFDPRNYLAEHPEFTEIGALTGYLLSTRVTRGAGEDDPALPPAPVQGLGATVALYSAVIVDNSSPYALWRCIYALTAQANVDVIVVGVKNAIVTTLLASLPVRVAPTVRLGLLWAMGDLAVVTESNLWLGSGALDAMATSFVQDERVVLVAPGIVEAAGAPISEEASSGAGVSGQYEGTSKAALLDGGCFVVRRSVATTGGGVDACLDAALDHVGDLAGRSLTEWRDALSSHMRESGGHVVQRRDVEAIRYVRRSLLSDVPQPIDESGPDAGATASMARGVVTEPAFVAVVIDRAGSTLGRRLAGEAGRGYVFYIDDTAHGRMPRADDGERLDDWLERRGRDVAAILVGPEAAAVDVLATLRGASGAPLVLFWNDVKPDAAVSALAGIDLVLASEAIDVVELQMQAADAGVTVILAGADFAEGDAFRFIAEALR</sequence>
<dbReference type="RefSeq" id="WP_207879838.1">
    <property type="nucleotide sequence ID" value="NZ_JAFVMF010000004.1"/>
</dbReference>
<reference evidence="3 4" key="1">
    <citation type="submission" date="2021-03" db="EMBL/GenBank/DDBJ databases">
        <title>The complete genome sequence of Acetobacter sacchari TBRC 11175.</title>
        <authorList>
            <person name="Charoenyingcharoen P."/>
            <person name="Yukphan P."/>
        </authorList>
    </citation>
    <scope>NUCLEOTIDE SEQUENCE [LARGE SCALE GENOMIC DNA]</scope>
    <source>
        <strain evidence="3 4">TBRC 11175</strain>
    </source>
</reference>
<evidence type="ECO:0000256" key="2">
    <source>
        <dbReference type="SAM" id="MobiDB-lite"/>
    </source>
</evidence>